<geneLocation type="plasmid" evidence="2 3">
    <name>unnamed</name>
</geneLocation>
<dbReference type="GO" id="GO:0005886">
    <property type="term" value="C:plasma membrane"/>
    <property type="evidence" value="ECO:0007669"/>
    <property type="project" value="TreeGrafter"/>
</dbReference>
<dbReference type="Pfam" id="PF00873">
    <property type="entry name" value="ACR_tran"/>
    <property type="match status" value="2"/>
</dbReference>
<accession>A0AA47KP03</accession>
<dbReference type="InterPro" id="IPR027463">
    <property type="entry name" value="AcrB_DN_DC_subdom"/>
</dbReference>
<feature type="transmembrane region" description="Helical" evidence="1">
    <location>
        <begin position="477"/>
        <end position="500"/>
    </location>
</feature>
<sequence length="1102" mass="119313">MRDAQPQGQLITRVMNSFFPPILIVLALLVGAAALWLTPKEEDPQIVVPMADVVVQAPGLSAPQVAKQVTQPLEKKVSQIDGVEYVYSTTQAGSALVTVRFYVGEDRESALVKLYNKLYANQDAIPAAVSEWAIKPVEIDDVPIVIAALRSDNPDQLDHYALRRIAEQATLDLKALPETNAVKVVGGVPRQVLVTLDPAAMASYQISVSDLTNAFSLSHQKRDVGDIQHQGERYLLKTGQWYQSLEDIRHLVVAVVNGKPVYLQDVAELSDGAQEPTTDTWIQSTDDSQPHPAVFLSVAKQKGANAVSVAEDVTTTLNHLVATQFPEGVSVEIIRNYGQTADAKVKSLVSSLGIAVLTVVVFVGLFLNWRSALVVAIAIPISYGAALGLDLAFGYSINRVTLFALILALGLIVDDPIASIDNIERHLTHDNKPRGRTIVLAMLEIKRALIMSTVAIVIVFTPMFFITGMMGPYMAPLAFNVPVSVVISTLVAFLVTPWLAKKIVCASNKGDDYRIETTPLYRGYRRVLLPLLENNRRAKAFLSIVGVLFVIAALLPALRLVPLKLLPYDNKNEFQVVLDLPETANHVDTSNALREMNRYLQTQAEVVSVSGFAGLASPMDFNGMVRHYFTRHAPYQGELRVVLVDKHRRTLQSHGLVTRMRDELEAIAAKYDAEVQLVEMPPGPPVLATIVAEVYGSPSTPYSTLQAQATQVAERLEREALVSEVSTSVQGPLSSWQFEVDQEKAALSGIAVADINQALRAANQGVTLAHLADADEMDPLPVRLQLAPDARDQLDALLALHVRGRAGVAKQSVQGALVDAPQPLVALSELGHFTRQPVDQPIYHKNLRPVVYVYAEPTGRVPGEVVADVMADFNQPESDSARPLSARSYLDNGAGDGWQVRDGIEVVWSGEGEWKITIDVFRDLGIAYGAALLGVFIVMLIQTGLPAVSGIIMLAIPLTVIGIMPGFWLLNGLSGEINGYPNPALFTATAMIGMIALAGIVVRNSLVLIEFIQQSLAQGMALSDALVQAGAVRMRPILLTAGTTLLGNVIITLDPIFNGLAWAIIFGIAASTVFTLLVVPVVYNLAYQNHPTHGLSVEGENA</sequence>
<dbReference type="Gene3D" id="3.30.70.1430">
    <property type="entry name" value="Multidrug efflux transporter AcrB pore domain"/>
    <property type="match status" value="2"/>
</dbReference>
<evidence type="ECO:0000256" key="1">
    <source>
        <dbReference type="SAM" id="Phobius"/>
    </source>
</evidence>
<feature type="transmembrane region" description="Helical" evidence="1">
    <location>
        <begin position="951"/>
        <end position="970"/>
    </location>
</feature>
<feature type="transmembrane region" description="Helical" evidence="1">
    <location>
        <begin position="1036"/>
        <end position="1053"/>
    </location>
</feature>
<keyword evidence="1" id="KW-0812">Transmembrane</keyword>
<dbReference type="InterPro" id="IPR001036">
    <property type="entry name" value="Acrflvin-R"/>
</dbReference>
<feature type="transmembrane region" description="Helical" evidence="1">
    <location>
        <begin position="1060"/>
        <end position="1083"/>
    </location>
</feature>
<protein>
    <submittedName>
        <fullName evidence="2">Efflux RND transporter permease subunit</fullName>
    </submittedName>
</protein>
<name>A0AA47KP03_9GAMM</name>
<dbReference type="SUPFAM" id="SSF82693">
    <property type="entry name" value="Multidrug efflux transporter AcrB pore domain, PN1, PN2, PC1 and PC2 subdomains"/>
    <property type="match status" value="3"/>
</dbReference>
<dbReference type="PRINTS" id="PR00702">
    <property type="entry name" value="ACRIFLAVINRP"/>
</dbReference>
<dbReference type="RefSeq" id="WP_269580321.1">
    <property type="nucleotide sequence ID" value="NZ_CP114589.1"/>
</dbReference>
<feature type="transmembrane region" description="Helical" evidence="1">
    <location>
        <begin position="438"/>
        <end position="465"/>
    </location>
</feature>
<dbReference type="Gene3D" id="3.30.70.1440">
    <property type="entry name" value="Multidrug efflux transporter AcrB pore domain"/>
    <property type="match status" value="1"/>
</dbReference>
<dbReference type="PANTHER" id="PTHR32063">
    <property type="match status" value="1"/>
</dbReference>
<feature type="transmembrane region" description="Helical" evidence="1">
    <location>
        <begin position="18"/>
        <end position="37"/>
    </location>
</feature>
<keyword evidence="1" id="KW-1133">Transmembrane helix</keyword>
<dbReference type="PANTHER" id="PTHR32063:SF16">
    <property type="entry name" value="CATION EFFLUX SYSTEM (ACRB_ACRD_ACRF FAMILY)"/>
    <property type="match status" value="1"/>
</dbReference>
<proteinExistence type="predicted"/>
<feature type="transmembrane region" description="Helical" evidence="1">
    <location>
        <begin position="982"/>
        <end position="1002"/>
    </location>
</feature>
<organism evidence="2 3">
    <name type="scientific">Salinivibrio kushneri</name>
    <dbReference type="NCBI Taxonomy" id="1908198"/>
    <lineage>
        <taxon>Bacteria</taxon>
        <taxon>Pseudomonadati</taxon>
        <taxon>Pseudomonadota</taxon>
        <taxon>Gammaproteobacteria</taxon>
        <taxon>Vibrionales</taxon>
        <taxon>Vibrionaceae</taxon>
        <taxon>Salinivibrio</taxon>
    </lineage>
</organism>
<dbReference type="Gene3D" id="3.30.70.1320">
    <property type="entry name" value="Multidrug efflux transporter AcrB pore domain like"/>
    <property type="match status" value="1"/>
</dbReference>
<feature type="transmembrane region" description="Helical" evidence="1">
    <location>
        <begin position="925"/>
        <end position="945"/>
    </location>
</feature>
<dbReference type="GO" id="GO:0042910">
    <property type="term" value="F:xenobiotic transmembrane transporter activity"/>
    <property type="evidence" value="ECO:0007669"/>
    <property type="project" value="TreeGrafter"/>
</dbReference>
<keyword evidence="1" id="KW-0472">Membrane</keyword>
<evidence type="ECO:0000313" key="2">
    <source>
        <dbReference type="EMBL" id="WBA10298.1"/>
    </source>
</evidence>
<reference evidence="2" key="1">
    <citation type="submission" date="2022-09" db="EMBL/GenBank/DDBJ databases">
        <authorList>
            <person name="Li Z.-J."/>
        </authorList>
    </citation>
    <scope>NUCLEOTIDE SEQUENCE</scope>
    <source>
        <strain evidence="2">TGB11</strain>
        <plasmid evidence="2">unnamed</plasmid>
    </source>
</reference>
<dbReference type="EMBL" id="CP114589">
    <property type="protein sequence ID" value="WBA10298.1"/>
    <property type="molecule type" value="Genomic_DNA"/>
</dbReference>
<dbReference type="AlphaFoldDB" id="A0AA47KP03"/>
<dbReference type="Gene3D" id="1.20.1640.10">
    <property type="entry name" value="Multidrug efflux transporter AcrB transmembrane domain"/>
    <property type="match status" value="2"/>
</dbReference>
<gene>
    <name evidence="2" type="ORF">N8M53_13145</name>
</gene>
<keyword evidence="2" id="KW-0614">Plasmid</keyword>
<evidence type="ECO:0000313" key="3">
    <source>
        <dbReference type="Proteomes" id="UP001164748"/>
    </source>
</evidence>
<feature type="transmembrane region" description="Helical" evidence="1">
    <location>
        <begin position="348"/>
        <end position="367"/>
    </location>
</feature>
<feature type="transmembrane region" description="Helical" evidence="1">
    <location>
        <begin position="373"/>
        <end position="393"/>
    </location>
</feature>
<feature type="transmembrane region" description="Helical" evidence="1">
    <location>
        <begin position="540"/>
        <end position="561"/>
    </location>
</feature>
<dbReference type="Gene3D" id="3.30.2090.10">
    <property type="entry name" value="Multidrug efflux transporter AcrB TolC docking domain, DN and DC subdomains"/>
    <property type="match status" value="2"/>
</dbReference>
<dbReference type="Proteomes" id="UP001164748">
    <property type="component" value="Plasmid unnamed"/>
</dbReference>
<dbReference type="SUPFAM" id="SSF82714">
    <property type="entry name" value="Multidrug efflux transporter AcrB TolC docking domain, DN and DC subdomains"/>
    <property type="match status" value="2"/>
</dbReference>
<dbReference type="SUPFAM" id="SSF82866">
    <property type="entry name" value="Multidrug efflux transporter AcrB transmembrane domain"/>
    <property type="match status" value="2"/>
</dbReference>